<dbReference type="Proteomes" id="UP000062645">
    <property type="component" value="Chromosome"/>
</dbReference>
<evidence type="ECO:0000313" key="2">
    <source>
        <dbReference type="Proteomes" id="UP000062645"/>
    </source>
</evidence>
<reference evidence="1 2" key="2">
    <citation type="journal article" date="2016" name="Genome Announc.">
        <title>Draft Genome Sequence of the N2-Fixing Cyanobacterium Nostoc piscinale CENA21, Isolated from the Brazilian Amazon Floodplain.</title>
        <authorList>
            <person name="Leao T."/>
            <person name="Guimaraes P.I."/>
            <person name="de Melo A.G."/>
            <person name="Ramos R.T."/>
            <person name="Leao P.N."/>
            <person name="Silva A."/>
            <person name="Fiore M.F."/>
            <person name="Schneider M.P."/>
        </authorList>
    </citation>
    <scope>NUCLEOTIDE SEQUENCE [LARGE SCALE GENOMIC DNA]</scope>
    <source>
        <strain evidence="1 2">CENA21</strain>
    </source>
</reference>
<protein>
    <submittedName>
        <fullName evidence="1">Uncharacterized protein</fullName>
    </submittedName>
</protein>
<gene>
    <name evidence="1" type="ORF">ACX27_27440</name>
</gene>
<accession>A0A0M5MLV7</accession>
<name>A0A0M5MLV7_9NOSO</name>
<dbReference type="KEGG" id="npz:ACX27_27440"/>
<organism evidence="1 2">
    <name type="scientific">Nostoc piscinale CENA21</name>
    <dbReference type="NCBI Taxonomy" id="224013"/>
    <lineage>
        <taxon>Bacteria</taxon>
        <taxon>Bacillati</taxon>
        <taxon>Cyanobacteriota</taxon>
        <taxon>Cyanophyceae</taxon>
        <taxon>Nostocales</taxon>
        <taxon>Nostocaceae</taxon>
        <taxon>Nostoc</taxon>
    </lineage>
</organism>
<sequence length="68" mass="7826">MLLRLKLPVTKDWTEEEQEVIAQVCGYHKNARTARDCSNIRRITKTSRNVGAIAMNIQQFEALVKKLP</sequence>
<dbReference type="EMBL" id="CP012036">
    <property type="protein sequence ID" value="ALF55742.1"/>
    <property type="molecule type" value="Genomic_DNA"/>
</dbReference>
<keyword evidence="2" id="KW-1185">Reference proteome</keyword>
<evidence type="ECO:0000313" key="1">
    <source>
        <dbReference type="EMBL" id="ALF55742.1"/>
    </source>
</evidence>
<dbReference type="PATRIC" id="fig|224013.5.peg.6561"/>
<proteinExistence type="predicted"/>
<dbReference type="AlphaFoldDB" id="A0A0M5MLV7"/>
<reference evidence="2" key="1">
    <citation type="submission" date="2015-07" db="EMBL/GenBank/DDBJ databases">
        <title>Genome Of Nitrogen-Fixing Cyanobacterium Nostoc piscinale CENA21 From Solimoes/Amazon River Floodplain Sediments And Comparative Genomics To Uncover Biosynthetic Natural Products Potential.</title>
        <authorList>
            <person name="Leao T.F."/>
            <person name="Leao P.N."/>
            <person name="Guimaraes P.I."/>
            <person name="de Melo A.G.C."/>
            <person name="Ramos R.T.J."/>
            <person name="Silva A."/>
            <person name="Fiore M.F."/>
            <person name="Schneider M.P.C."/>
        </authorList>
    </citation>
    <scope>NUCLEOTIDE SEQUENCE [LARGE SCALE GENOMIC DNA]</scope>
    <source>
        <strain evidence="2">CENA21</strain>
    </source>
</reference>